<dbReference type="SUPFAM" id="SSF55681">
    <property type="entry name" value="Class II aaRS and biotin synthetases"/>
    <property type="match status" value="1"/>
</dbReference>
<keyword evidence="6" id="KW-1185">Reference proteome</keyword>
<dbReference type="InterPro" id="IPR050664">
    <property type="entry name" value="Octanoyltrans_LipM/LipL"/>
</dbReference>
<dbReference type="Proteomes" id="UP001596022">
    <property type="component" value="Unassembled WGS sequence"/>
</dbReference>
<evidence type="ECO:0000313" key="6">
    <source>
        <dbReference type="Proteomes" id="UP001596022"/>
    </source>
</evidence>
<evidence type="ECO:0000256" key="2">
    <source>
        <dbReference type="ARBA" id="ARBA00023315"/>
    </source>
</evidence>
<accession>A0ABV9GPL0</accession>
<comment type="catalytic activity">
    <reaction evidence="3">
        <text>N(6)-octanoyl-L-lysyl-[glycine-cleavage complex H protein] + L-lysyl-[lipoyl-carrier protein] = N(6)-octanoyl-L-lysyl-[lipoyl-carrier protein] + L-lysyl-[glycine-cleavage complex H protein]</text>
        <dbReference type="Rhea" id="RHEA:20213"/>
        <dbReference type="Rhea" id="RHEA-COMP:10500"/>
        <dbReference type="Rhea" id="RHEA-COMP:10501"/>
        <dbReference type="Rhea" id="RHEA-COMP:10503"/>
        <dbReference type="Rhea" id="RHEA-COMP:10504"/>
        <dbReference type="ChEBI" id="CHEBI:29969"/>
        <dbReference type="ChEBI" id="CHEBI:78809"/>
        <dbReference type="EC" id="2.3.1.204"/>
    </reaction>
</comment>
<dbReference type="EC" id="2.3.1.204" evidence="3"/>
<keyword evidence="1 3" id="KW-0808">Transferase</keyword>
<comment type="pathway">
    <text evidence="3">Protein modification; protein lipoylation via endogenous pathway; protein N(6)-(lipoyl)lysine from octanoyl-[acyl-carrier-protein].</text>
</comment>
<dbReference type="InterPro" id="IPR024897">
    <property type="entry name" value="LipL"/>
</dbReference>
<dbReference type="InterPro" id="IPR004143">
    <property type="entry name" value="BPL_LPL_catalytic"/>
</dbReference>
<dbReference type="GO" id="GO:0016874">
    <property type="term" value="F:ligase activity"/>
    <property type="evidence" value="ECO:0007669"/>
    <property type="project" value="UniProtKB-KW"/>
</dbReference>
<dbReference type="RefSeq" id="WP_376847006.1">
    <property type="nucleotide sequence ID" value="NZ_JBHSFW010000013.1"/>
</dbReference>
<reference evidence="6" key="1">
    <citation type="journal article" date="2019" name="Int. J. Syst. Evol. Microbiol.">
        <title>The Global Catalogue of Microorganisms (GCM) 10K type strain sequencing project: providing services to taxonomists for standard genome sequencing and annotation.</title>
        <authorList>
            <consortium name="The Broad Institute Genomics Platform"/>
            <consortium name="The Broad Institute Genome Sequencing Center for Infectious Disease"/>
            <person name="Wu L."/>
            <person name="Ma J."/>
        </authorList>
    </citation>
    <scope>NUCLEOTIDE SEQUENCE [LARGE SCALE GENOMIC DNA]</scope>
    <source>
        <strain evidence="6">CGMCC 1.16306</strain>
    </source>
</reference>
<proteinExistence type="inferred from homology"/>
<evidence type="ECO:0000313" key="5">
    <source>
        <dbReference type="EMBL" id="MFC4619918.1"/>
    </source>
</evidence>
<dbReference type="HAMAP" id="MF_02119">
    <property type="entry name" value="LipL"/>
    <property type="match status" value="1"/>
</dbReference>
<gene>
    <name evidence="3" type="primary">lipL</name>
    <name evidence="5" type="ORF">ACFO4N_14490</name>
</gene>
<evidence type="ECO:0000256" key="1">
    <source>
        <dbReference type="ARBA" id="ARBA00022679"/>
    </source>
</evidence>
<evidence type="ECO:0000256" key="3">
    <source>
        <dbReference type="HAMAP-Rule" id="MF_02119"/>
    </source>
</evidence>
<comment type="similarity">
    <text evidence="3">Belongs to the octanoyltransferase LipL family.</text>
</comment>
<feature type="domain" description="BPL/LPL catalytic" evidence="4">
    <location>
        <begin position="42"/>
        <end position="227"/>
    </location>
</feature>
<feature type="site" description="Lowers pKa of active site Cys" evidence="3">
    <location>
        <position position="159"/>
    </location>
</feature>
<comment type="function">
    <text evidence="3">Catalyzes the amidotransfer (transamidation) of the octanoyl moiety from octanoyl-GcvH to the lipoyl domain of the E2 subunit of lipoate-dependent enzymes.</text>
</comment>
<comment type="miscellaneous">
    <text evidence="3">The reaction proceeds via a thioester-linked acyl-enzyme intermediate.</text>
</comment>
<dbReference type="PANTHER" id="PTHR43679">
    <property type="entry name" value="OCTANOYLTRANSFERASE LIPM-RELATED"/>
    <property type="match status" value="1"/>
</dbReference>
<dbReference type="EMBL" id="JBHSFW010000013">
    <property type="protein sequence ID" value="MFC4619918.1"/>
    <property type="molecule type" value="Genomic_DNA"/>
</dbReference>
<dbReference type="PROSITE" id="PS51733">
    <property type="entry name" value="BPL_LPL_CATALYTIC"/>
    <property type="match status" value="1"/>
</dbReference>
<dbReference type="Gene3D" id="3.30.930.10">
    <property type="entry name" value="Bira Bifunctional Protein, Domain 2"/>
    <property type="match status" value="1"/>
</dbReference>
<feature type="active site" description="Acyl-thioester intermediate" evidence="3">
    <location>
        <position position="147"/>
    </location>
</feature>
<protein>
    <recommendedName>
        <fullName evidence="3">Octanoyl-[GcvH]:protein N-octanoyltransferase</fullName>
        <ecNumber evidence="3">2.3.1.204</ecNumber>
    </recommendedName>
    <alternativeName>
        <fullName evidence="3">Octanoyl-[GcvH]:E2 amidotransferase</fullName>
    </alternativeName>
</protein>
<dbReference type="InterPro" id="IPR045864">
    <property type="entry name" value="aa-tRNA-synth_II/BPL/LPL"/>
</dbReference>
<evidence type="ECO:0000259" key="4">
    <source>
        <dbReference type="PROSITE" id="PS51733"/>
    </source>
</evidence>
<comment type="caution">
    <text evidence="5">The sequence shown here is derived from an EMBL/GenBank/DDBJ whole genome shotgun (WGS) entry which is preliminary data.</text>
</comment>
<dbReference type="CDD" id="cd16443">
    <property type="entry name" value="LplA"/>
    <property type="match status" value="1"/>
</dbReference>
<dbReference type="PANTHER" id="PTHR43679:SF2">
    <property type="entry name" value="OCTANOYL-[GCVH]:PROTEIN N-OCTANOYLTRANSFERASE"/>
    <property type="match status" value="1"/>
</dbReference>
<name>A0ABV9GPL0_9BACL</name>
<keyword evidence="5" id="KW-0436">Ligase</keyword>
<organism evidence="5 6">
    <name type="scientific">Camelliibacillus cellulosilyticus</name>
    <dbReference type="NCBI Taxonomy" id="2174486"/>
    <lineage>
        <taxon>Bacteria</taxon>
        <taxon>Bacillati</taxon>
        <taxon>Bacillota</taxon>
        <taxon>Bacilli</taxon>
        <taxon>Bacillales</taxon>
        <taxon>Sporolactobacillaceae</taxon>
        <taxon>Camelliibacillus</taxon>
    </lineage>
</organism>
<keyword evidence="2 3" id="KW-0012">Acyltransferase</keyword>
<dbReference type="Pfam" id="PF21948">
    <property type="entry name" value="LplA-B_cat"/>
    <property type="match status" value="1"/>
</dbReference>
<sequence length="271" mass="30033">MESVLLKQKAWRVIDQSSIGPAFDAKQSFAMDDALCESVGKGLSDPVIRAWVHHKTIVLGSQDTRLPHLQDGLKWLAKENYRYIVRNSGGLAVVLDDGVLNLSLLFPENNHRISIDDGFEAMVALVEKALRPYRLNIVAGEIEGSYCPGRYDLSVGGKKFAGISQRRLRHGIAVQVYLCVTGSGGKRAELIRGFYEAALKGETTAFKYPDIRPNVMASLGELIGEPLTIKGILDDIYHALAAYGRLEASVLTNAETDRYHLDYQRMLARQL</sequence>